<dbReference type="InterPro" id="IPR032808">
    <property type="entry name" value="DoxX"/>
</dbReference>
<keyword evidence="9" id="KW-1185">Reference proteome</keyword>
<name>A0ABY5RZU2_9HYPH</name>
<proteinExistence type="inferred from homology"/>
<evidence type="ECO:0000313" key="8">
    <source>
        <dbReference type="EMBL" id="UVF22750.1"/>
    </source>
</evidence>
<evidence type="ECO:0000256" key="5">
    <source>
        <dbReference type="ARBA" id="ARBA00022989"/>
    </source>
</evidence>
<accession>A0ABY5RZU2</accession>
<dbReference type="Proteomes" id="UP001017257">
    <property type="component" value="Plasmid pR24_2"/>
</dbReference>
<evidence type="ECO:0000256" key="1">
    <source>
        <dbReference type="ARBA" id="ARBA00004651"/>
    </source>
</evidence>
<keyword evidence="8" id="KW-0614">Plasmid</keyword>
<reference evidence="8" key="1">
    <citation type="submission" date="2022-08" db="EMBL/GenBank/DDBJ databases">
        <title>Microvirga terrae sp. nov., isolated from soil.</title>
        <authorList>
            <person name="Kim K.H."/>
            <person name="Seo Y.L."/>
            <person name="Kim J.M."/>
            <person name="Lee J.K."/>
            <person name="Han D.M."/>
            <person name="Jeon C.O."/>
        </authorList>
    </citation>
    <scope>NUCLEOTIDE SEQUENCE</scope>
    <source>
        <strain evidence="8">R24</strain>
        <plasmid evidence="8">pR24_2</plasmid>
    </source>
</reference>
<evidence type="ECO:0000313" key="9">
    <source>
        <dbReference type="Proteomes" id="UP001017257"/>
    </source>
</evidence>
<geneLocation type="plasmid" evidence="8 9">
    <name>pR24_2</name>
</geneLocation>
<dbReference type="EMBL" id="CP102847">
    <property type="protein sequence ID" value="UVF22750.1"/>
    <property type="molecule type" value="Genomic_DNA"/>
</dbReference>
<feature type="transmembrane region" description="Helical" evidence="7">
    <location>
        <begin position="12"/>
        <end position="30"/>
    </location>
</feature>
<comment type="subcellular location">
    <subcellularLocation>
        <location evidence="1">Cell membrane</location>
        <topology evidence="1">Multi-pass membrane protein</topology>
    </subcellularLocation>
</comment>
<evidence type="ECO:0000256" key="2">
    <source>
        <dbReference type="ARBA" id="ARBA00006679"/>
    </source>
</evidence>
<dbReference type="PANTHER" id="PTHR33452">
    <property type="entry name" value="OXIDOREDUCTASE CATD-RELATED"/>
    <property type="match status" value="1"/>
</dbReference>
<keyword evidence="6 7" id="KW-0472">Membrane</keyword>
<comment type="similarity">
    <text evidence="2">Belongs to the DoxX family.</text>
</comment>
<feature type="transmembrane region" description="Helical" evidence="7">
    <location>
        <begin position="109"/>
        <end position="127"/>
    </location>
</feature>
<dbReference type="Pfam" id="PF07681">
    <property type="entry name" value="DoxX"/>
    <property type="match status" value="1"/>
</dbReference>
<keyword evidence="5 7" id="KW-1133">Transmembrane helix</keyword>
<evidence type="ECO:0000256" key="7">
    <source>
        <dbReference type="SAM" id="Phobius"/>
    </source>
</evidence>
<feature type="transmembrane region" description="Helical" evidence="7">
    <location>
        <begin position="78"/>
        <end position="97"/>
    </location>
</feature>
<dbReference type="RefSeq" id="WP_173949631.1">
    <property type="nucleotide sequence ID" value="NZ_CP102847.1"/>
</dbReference>
<keyword evidence="4 7" id="KW-0812">Transmembrane</keyword>
<organism evidence="8 9">
    <name type="scientific">Microvirga terrae</name>
    <dbReference type="NCBI Taxonomy" id="2740529"/>
    <lineage>
        <taxon>Bacteria</taxon>
        <taxon>Pseudomonadati</taxon>
        <taxon>Pseudomonadota</taxon>
        <taxon>Alphaproteobacteria</taxon>
        <taxon>Hyphomicrobiales</taxon>
        <taxon>Methylobacteriaceae</taxon>
        <taxon>Microvirga</taxon>
    </lineage>
</organism>
<dbReference type="PANTHER" id="PTHR33452:SF1">
    <property type="entry name" value="INNER MEMBRANE PROTEIN YPHA-RELATED"/>
    <property type="match status" value="1"/>
</dbReference>
<feature type="transmembrane region" description="Helical" evidence="7">
    <location>
        <begin position="50"/>
        <end position="71"/>
    </location>
</feature>
<keyword evidence="3" id="KW-1003">Cell membrane</keyword>
<evidence type="ECO:0000256" key="4">
    <source>
        <dbReference type="ARBA" id="ARBA00022692"/>
    </source>
</evidence>
<dbReference type="InterPro" id="IPR051907">
    <property type="entry name" value="DoxX-like_oxidoreductase"/>
</dbReference>
<sequence>MTAFSAGRPNDGIILVARILLVALFLVFGWDKLTNYSGALAYMAQVGAPVPALAALVAIVMEVVVAFGLAVGLWTGPLALLLAVYTLGTGIIGHPFWAGEGAARYMDAINFYKNISIIGGCLLLYVTGPGRHSVDARLGQLGTNLGTGAARG</sequence>
<evidence type="ECO:0000256" key="3">
    <source>
        <dbReference type="ARBA" id="ARBA00022475"/>
    </source>
</evidence>
<protein>
    <submittedName>
        <fullName evidence="8">DoxX family protein</fullName>
    </submittedName>
</protein>
<gene>
    <name evidence="8" type="ORF">HPT29_027395</name>
</gene>
<evidence type="ECO:0000256" key="6">
    <source>
        <dbReference type="ARBA" id="ARBA00023136"/>
    </source>
</evidence>